<organism evidence="13 14">
    <name type="scientific">Actinoplanes digitatis</name>
    <dbReference type="NCBI Taxonomy" id="1868"/>
    <lineage>
        <taxon>Bacteria</taxon>
        <taxon>Bacillati</taxon>
        <taxon>Actinomycetota</taxon>
        <taxon>Actinomycetes</taxon>
        <taxon>Micromonosporales</taxon>
        <taxon>Micromonosporaceae</taxon>
        <taxon>Actinoplanes</taxon>
    </lineage>
</organism>
<evidence type="ECO:0000313" key="14">
    <source>
        <dbReference type="Proteomes" id="UP000578112"/>
    </source>
</evidence>
<dbReference type="Pfam" id="PF02896">
    <property type="entry name" value="PEP-utilizers_C"/>
    <property type="match status" value="1"/>
</dbReference>
<dbReference type="InterPro" id="IPR023151">
    <property type="entry name" value="PEP_util_CS"/>
</dbReference>
<dbReference type="SUPFAM" id="SSF52009">
    <property type="entry name" value="Phosphohistidine domain"/>
    <property type="match status" value="1"/>
</dbReference>
<dbReference type="PRINTS" id="PR01736">
    <property type="entry name" value="PHPHTRNFRASE"/>
</dbReference>
<keyword evidence="7" id="KW-0460">Magnesium</keyword>
<feature type="domain" description="PEP-utilising enzyme C-terminal" evidence="11">
    <location>
        <begin position="244"/>
        <end position="511"/>
    </location>
</feature>
<evidence type="ECO:0000259" key="11">
    <source>
        <dbReference type="Pfam" id="PF02896"/>
    </source>
</evidence>
<comment type="caution">
    <text evidence="13">The sequence shown here is derived from an EMBL/GenBank/DDBJ whole genome shotgun (WGS) entry which is preliminary data.</text>
</comment>
<dbReference type="AlphaFoldDB" id="A0A7W7I5Q8"/>
<evidence type="ECO:0000256" key="7">
    <source>
        <dbReference type="ARBA" id="ARBA00022842"/>
    </source>
</evidence>
<evidence type="ECO:0000256" key="4">
    <source>
        <dbReference type="ARBA" id="ARBA00022679"/>
    </source>
</evidence>
<dbReference type="RefSeq" id="WP_184997890.1">
    <property type="nucleotide sequence ID" value="NZ_BOMK01000049.1"/>
</dbReference>
<keyword evidence="4 13" id="KW-0808">Transferase</keyword>
<dbReference type="Gene3D" id="3.20.20.60">
    <property type="entry name" value="Phosphoenolpyruvate-binding domains"/>
    <property type="match status" value="1"/>
</dbReference>
<dbReference type="InterPro" id="IPR036618">
    <property type="entry name" value="PtsI_HPr-bd_sf"/>
</dbReference>
<dbReference type="GO" id="GO:0009401">
    <property type="term" value="P:phosphoenolpyruvate-dependent sugar phosphotransferase system"/>
    <property type="evidence" value="ECO:0007669"/>
    <property type="project" value="InterPro"/>
</dbReference>
<evidence type="ECO:0000256" key="3">
    <source>
        <dbReference type="ARBA" id="ARBA00016544"/>
    </source>
</evidence>
<dbReference type="SUPFAM" id="SSF51621">
    <property type="entry name" value="Phosphoenolpyruvate/pyruvate domain"/>
    <property type="match status" value="1"/>
</dbReference>
<proteinExistence type="inferred from homology"/>
<evidence type="ECO:0000256" key="8">
    <source>
        <dbReference type="ARBA" id="ARBA00033235"/>
    </source>
</evidence>
<keyword evidence="6" id="KW-0418">Kinase</keyword>
<reference evidence="13 14" key="1">
    <citation type="submission" date="2020-08" db="EMBL/GenBank/DDBJ databases">
        <title>Sequencing the genomes of 1000 actinobacteria strains.</title>
        <authorList>
            <person name="Klenk H.-P."/>
        </authorList>
    </citation>
    <scope>NUCLEOTIDE SEQUENCE [LARGE SCALE GENOMIC DNA]</scope>
    <source>
        <strain evidence="13 14">DSM 43149</strain>
    </source>
</reference>
<dbReference type="PROSITE" id="PS00742">
    <property type="entry name" value="PEP_ENZYMES_2"/>
    <property type="match status" value="1"/>
</dbReference>
<dbReference type="InterPro" id="IPR036637">
    <property type="entry name" value="Phosphohistidine_dom_sf"/>
</dbReference>
<evidence type="ECO:0000313" key="13">
    <source>
        <dbReference type="EMBL" id="MBB4766786.1"/>
    </source>
</evidence>
<dbReference type="InterPro" id="IPR040442">
    <property type="entry name" value="Pyrv_kinase-like_dom_sf"/>
</dbReference>
<evidence type="ECO:0000259" key="12">
    <source>
        <dbReference type="Pfam" id="PF05524"/>
    </source>
</evidence>
<dbReference type="InterPro" id="IPR008279">
    <property type="entry name" value="PEP-util_enz_mobile_dom"/>
</dbReference>
<evidence type="ECO:0000259" key="10">
    <source>
        <dbReference type="Pfam" id="PF00391"/>
    </source>
</evidence>
<name>A0A7W7I5Q8_9ACTN</name>
<dbReference type="InterPro" id="IPR000121">
    <property type="entry name" value="PEP_util_C"/>
</dbReference>
<dbReference type="Gene3D" id="3.50.30.10">
    <property type="entry name" value="Phosphohistidine domain"/>
    <property type="match status" value="1"/>
</dbReference>
<gene>
    <name evidence="13" type="ORF">BJ971_007342</name>
</gene>
<keyword evidence="5" id="KW-0479">Metal-binding</keyword>
<protein>
    <recommendedName>
        <fullName evidence="3">Phosphoenolpyruvate-protein phosphotransferase</fullName>
    </recommendedName>
    <alternativeName>
        <fullName evidence="8">Phosphotransferase system, enzyme I</fullName>
    </alternativeName>
</protein>
<feature type="compositionally biased region" description="Pro residues" evidence="9">
    <location>
        <begin position="23"/>
        <end position="34"/>
    </location>
</feature>
<dbReference type="EMBL" id="JACHNH010000001">
    <property type="protein sequence ID" value="MBB4766786.1"/>
    <property type="molecule type" value="Genomic_DNA"/>
</dbReference>
<dbReference type="Proteomes" id="UP000578112">
    <property type="component" value="Unassembled WGS sequence"/>
</dbReference>
<dbReference type="Gene3D" id="1.10.274.10">
    <property type="entry name" value="PtsI, HPr-binding domain"/>
    <property type="match status" value="1"/>
</dbReference>
<comment type="cofactor">
    <cofactor evidence="1">
        <name>Mg(2+)</name>
        <dbReference type="ChEBI" id="CHEBI:18420"/>
    </cofactor>
</comment>
<dbReference type="SUPFAM" id="SSF47831">
    <property type="entry name" value="Enzyme I of the PEP:sugar phosphotransferase system HPr-binding (sub)domain"/>
    <property type="match status" value="1"/>
</dbReference>
<keyword evidence="14" id="KW-1185">Reference proteome</keyword>
<evidence type="ECO:0000256" key="1">
    <source>
        <dbReference type="ARBA" id="ARBA00001946"/>
    </source>
</evidence>
<dbReference type="InterPro" id="IPR050499">
    <property type="entry name" value="PEP-utilizing_PTS_enzyme"/>
</dbReference>
<evidence type="ECO:0000256" key="9">
    <source>
        <dbReference type="SAM" id="MobiDB-lite"/>
    </source>
</evidence>
<dbReference type="Pfam" id="PF00391">
    <property type="entry name" value="PEP-utilizers"/>
    <property type="match status" value="1"/>
</dbReference>
<dbReference type="PANTHER" id="PTHR46244:SF3">
    <property type="entry name" value="PHOSPHOENOLPYRUVATE-PROTEIN PHOSPHOTRANSFERASE"/>
    <property type="match status" value="1"/>
</dbReference>
<dbReference type="PANTHER" id="PTHR46244">
    <property type="entry name" value="PHOSPHOENOLPYRUVATE-PROTEIN PHOSPHOTRANSFERASE"/>
    <property type="match status" value="1"/>
</dbReference>
<accession>A0A7W7I5Q8</accession>
<dbReference type="InterPro" id="IPR008731">
    <property type="entry name" value="PTS_EIN"/>
</dbReference>
<dbReference type="InterPro" id="IPR015813">
    <property type="entry name" value="Pyrv/PenolPyrv_kinase-like_dom"/>
</dbReference>
<dbReference type="Pfam" id="PF05524">
    <property type="entry name" value="PEP-utilisers_N"/>
    <property type="match status" value="1"/>
</dbReference>
<feature type="domain" description="Phosphotransferase system enzyme I N-terminal" evidence="12">
    <location>
        <begin position="6"/>
        <end position="122"/>
    </location>
</feature>
<evidence type="ECO:0000256" key="2">
    <source>
        <dbReference type="ARBA" id="ARBA00007837"/>
    </source>
</evidence>
<feature type="region of interest" description="Disordered" evidence="9">
    <location>
        <begin position="15"/>
        <end position="39"/>
    </location>
</feature>
<sequence length="540" mass="54932">MTELLRGLGVSAGTATGPAYRLPGPPRLPPPRPVTDPDRERDRALAALAAVGEDLGRRAAAAADATSGEILRAQAALAGDRALSVGVARAVHAGHEAPHAVAAVLAEYRSNLLAAGGRLAARAADLDDLRDRVVAHCLGLPMPALPRPGCPFVLVAVELAPVDAALLDPAQVLAVVTSAGSFVSHTSILARVRGLPAVVACGGALEIPDGTVVTVDGTTGRVNLGAAGEEAEVPAPRAAPAGDHLGRTSDGHRVALLANIGRAAELGGAAVEGIGLFRTELLFQHHVDPPTMAEQVGAYAEVFAAMPDRQVIVRTLDAGSDKPLPFLREHDEPNPALGIRGLRVARRRGDILRTQIAAIAEAARRHTARVAVMAPMVTTVAEAAEFTALCRDAGLSTVGVMIEVPAAAVRAAEILQAVDFLSVGTNDLSQYTFAADRRSGELADLLDPWQPALLSLIALCAAAGAAVGRPVGVCGEAAADPAFAVVLTGLGVTSLSMSPGAIPAVRAALAAHTVDECRAAAQRALAAGDPAAARAAVTRV</sequence>
<evidence type="ECO:0000256" key="6">
    <source>
        <dbReference type="ARBA" id="ARBA00022777"/>
    </source>
</evidence>
<feature type="domain" description="PEP-utilising enzyme mobile" evidence="10">
    <location>
        <begin position="153"/>
        <end position="220"/>
    </location>
</feature>
<dbReference type="GO" id="GO:0016301">
    <property type="term" value="F:kinase activity"/>
    <property type="evidence" value="ECO:0007669"/>
    <property type="project" value="UniProtKB-KW"/>
</dbReference>
<evidence type="ECO:0000256" key="5">
    <source>
        <dbReference type="ARBA" id="ARBA00022723"/>
    </source>
</evidence>
<dbReference type="GO" id="GO:0046872">
    <property type="term" value="F:metal ion binding"/>
    <property type="evidence" value="ECO:0007669"/>
    <property type="project" value="UniProtKB-KW"/>
</dbReference>
<comment type="similarity">
    <text evidence="2">Belongs to the PEP-utilizing enzyme family.</text>
</comment>